<protein>
    <recommendedName>
        <fullName evidence="3">AraC family transcriptional regulator</fullName>
    </recommendedName>
</protein>
<accession>A0AAX2QAB2</accession>
<evidence type="ECO:0000313" key="2">
    <source>
        <dbReference type="Proteomes" id="UP000295021"/>
    </source>
</evidence>
<dbReference type="EMBL" id="SMBI01000036">
    <property type="protein sequence ID" value="TCU11810.1"/>
    <property type="molecule type" value="Genomic_DNA"/>
</dbReference>
<reference evidence="1 2" key="1">
    <citation type="submission" date="2019-03" db="EMBL/GenBank/DDBJ databases">
        <title>Genomic Encyclopedia of Type Strains, Phase IV (KMG-V): Genome sequencing to study the core and pangenomes of soil and plant-associated prokaryotes.</title>
        <authorList>
            <person name="Whitman W."/>
        </authorList>
    </citation>
    <scope>NUCLEOTIDE SEQUENCE [LARGE SCALE GENOMIC DNA]</scope>
    <source>
        <strain evidence="1 2">FB403</strain>
    </source>
</reference>
<dbReference type="Proteomes" id="UP000295021">
    <property type="component" value="Unassembled WGS sequence"/>
</dbReference>
<name>A0AAX2QAB2_9HYPH</name>
<evidence type="ECO:0008006" key="3">
    <source>
        <dbReference type="Google" id="ProtNLM"/>
    </source>
</evidence>
<sequence length="73" mass="8051">MIRFTGFGASELANGMFRRPGEVDFRDGWDALGSSLETAVSEADYASLARCTQYAHFTPEFVFRRANLTPLAG</sequence>
<gene>
    <name evidence="1" type="ORF">EV131_13616</name>
</gene>
<proteinExistence type="predicted"/>
<comment type="caution">
    <text evidence="1">The sequence shown here is derived from an EMBL/GenBank/DDBJ whole genome shotgun (WGS) entry which is preliminary data.</text>
</comment>
<dbReference type="AlphaFoldDB" id="A0AAX2QAB2"/>
<evidence type="ECO:0000313" key="1">
    <source>
        <dbReference type="EMBL" id="TCU11810.1"/>
    </source>
</evidence>
<organism evidence="1 2">
    <name type="scientific">Rhizobium laguerreae</name>
    <dbReference type="NCBI Taxonomy" id="1076926"/>
    <lineage>
        <taxon>Bacteria</taxon>
        <taxon>Pseudomonadati</taxon>
        <taxon>Pseudomonadota</taxon>
        <taxon>Alphaproteobacteria</taxon>
        <taxon>Hyphomicrobiales</taxon>
        <taxon>Rhizobiaceae</taxon>
        <taxon>Rhizobium/Agrobacterium group</taxon>
        <taxon>Rhizobium</taxon>
    </lineage>
</organism>